<keyword evidence="1" id="KW-0812">Transmembrane</keyword>
<proteinExistence type="predicted"/>
<evidence type="ECO:0000313" key="2">
    <source>
        <dbReference type="EMBL" id="GIY76578.1"/>
    </source>
</evidence>
<evidence type="ECO:0000313" key="3">
    <source>
        <dbReference type="Proteomes" id="UP001054945"/>
    </source>
</evidence>
<protein>
    <submittedName>
        <fullName evidence="2">Uncharacterized protein</fullName>
    </submittedName>
</protein>
<keyword evidence="1" id="KW-0472">Membrane</keyword>
<evidence type="ECO:0000256" key="1">
    <source>
        <dbReference type="SAM" id="Phobius"/>
    </source>
</evidence>
<name>A0AAV4W4R3_CAEEX</name>
<keyword evidence="3" id="KW-1185">Reference proteome</keyword>
<reference evidence="2 3" key="1">
    <citation type="submission" date="2021-06" db="EMBL/GenBank/DDBJ databases">
        <title>Caerostris extrusa draft genome.</title>
        <authorList>
            <person name="Kono N."/>
            <person name="Arakawa K."/>
        </authorList>
    </citation>
    <scope>NUCLEOTIDE SEQUENCE [LARGE SCALE GENOMIC DNA]</scope>
</reference>
<keyword evidence="1" id="KW-1133">Transmembrane helix</keyword>
<dbReference type="Proteomes" id="UP001054945">
    <property type="component" value="Unassembled WGS sequence"/>
</dbReference>
<gene>
    <name evidence="2" type="primary">AVEN_106029_1</name>
    <name evidence="2" type="ORF">CEXT_518771</name>
</gene>
<feature type="transmembrane region" description="Helical" evidence="1">
    <location>
        <begin position="78"/>
        <end position="100"/>
    </location>
</feature>
<sequence>MPNTYSSYSGHHNKNHLADDEVILFRIFYFVGLVFPVDLESTFSKTLLHKLLEHGATLFLIIHTVGDFYGVFKMISKLPIGLTCTTLFSNIFSISLRLTLLRKRRAILSLMKHLQDADSNLLFNKHVSRRGHIIAGICTFYVFQGLLCGLS</sequence>
<dbReference type="EMBL" id="BPLR01015499">
    <property type="protein sequence ID" value="GIY76578.1"/>
    <property type="molecule type" value="Genomic_DNA"/>
</dbReference>
<comment type="caution">
    <text evidence="2">The sequence shown here is derived from an EMBL/GenBank/DDBJ whole genome shotgun (WGS) entry which is preliminary data.</text>
</comment>
<dbReference type="AlphaFoldDB" id="A0AAV4W4R3"/>
<feature type="transmembrane region" description="Helical" evidence="1">
    <location>
        <begin position="22"/>
        <end position="39"/>
    </location>
</feature>
<accession>A0AAV4W4R3</accession>
<organism evidence="2 3">
    <name type="scientific">Caerostris extrusa</name>
    <name type="common">Bark spider</name>
    <name type="synonym">Caerostris bankana</name>
    <dbReference type="NCBI Taxonomy" id="172846"/>
    <lineage>
        <taxon>Eukaryota</taxon>
        <taxon>Metazoa</taxon>
        <taxon>Ecdysozoa</taxon>
        <taxon>Arthropoda</taxon>
        <taxon>Chelicerata</taxon>
        <taxon>Arachnida</taxon>
        <taxon>Araneae</taxon>
        <taxon>Araneomorphae</taxon>
        <taxon>Entelegynae</taxon>
        <taxon>Araneoidea</taxon>
        <taxon>Araneidae</taxon>
        <taxon>Caerostris</taxon>
    </lineage>
</organism>